<dbReference type="RefSeq" id="WP_268186571.1">
    <property type="nucleotide sequence ID" value="NZ_CP113361.1"/>
</dbReference>
<gene>
    <name evidence="2" type="ORF">OU421_00260</name>
</gene>
<dbReference type="GeneID" id="76833488"/>
<evidence type="ECO:0000313" key="2">
    <source>
        <dbReference type="EMBL" id="WAI01345.1"/>
    </source>
</evidence>
<organism evidence="2 3">
    <name type="scientific">Methanogenium organophilum</name>
    <dbReference type="NCBI Taxonomy" id="2199"/>
    <lineage>
        <taxon>Archaea</taxon>
        <taxon>Methanobacteriati</taxon>
        <taxon>Methanobacteriota</taxon>
        <taxon>Stenosarchaea group</taxon>
        <taxon>Methanomicrobia</taxon>
        <taxon>Methanomicrobiales</taxon>
        <taxon>Methanomicrobiaceae</taxon>
        <taxon>Methanogenium</taxon>
    </lineage>
</organism>
<evidence type="ECO:0000313" key="3">
    <source>
        <dbReference type="Proteomes" id="UP001163096"/>
    </source>
</evidence>
<name>A0A9X9T844_METOG</name>
<protein>
    <submittedName>
        <fullName evidence="2">Uncharacterized protein</fullName>
    </submittedName>
</protein>
<dbReference type="AlphaFoldDB" id="A0A9X9T844"/>
<sequence length="434" mass="49643">MTVPPYTTTANGEVEKNPGSGESYDKPPSFGYEKSILNGLNQDPESLRYGDHPFQTSYAPEFNIKEQCKLCPFKYSKFERDAIQYVVIDPVFRNLLELLATPNKWKIKRKKRDTWIYLDHVTFQLGNDFVVIYSDDPYDLKWIGNWVRENLQGYYVDIEKLVSKIVHPRLISRDELSIDITDPEMIQTVEGLTENYKNKSGYLRFNSPNEVIPALKIYRKDKVLRMEFICHSGFQTTSVIAIRNRLLYCLQNICKQPGCLYDFLHSYYPTDINSDIKCSIQKIETGLDELKQMVKLCSPEPVIAKGKIGTEAKNKEKINAVIDSIDKENVSMDSISCRISEIFGVTREAAIVFLAGFQIWATSIYRKRVMFEDISSLFLKQSLHNISKLSCIRSAARELIAAGLLNDDPELDISFSSQGTTLGKKLIAKKEGIK</sequence>
<dbReference type="KEGG" id="mou:OU421_00260"/>
<dbReference type="Proteomes" id="UP001163096">
    <property type="component" value="Chromosome"/>
</dbReference>
<dbReference type="EMBL" id="CP113361">
    <property type="protein sequence ID" value="WAI01345.1"/>
    <property type="molecule type" value="Genomic_DNA"/>
</dbReference>
<feature type="compositionally biased region" description="Polar residues" evidence="1">
    <location>
        <begin position="1"/>
        <end position="11"/>
    </location>
</feature>
<keyword evidence="3" id="KW-1185">Reference proteome</keyword>
<proteinExistence type="predicted"/>
<feature type="region of interest" description="Disordered" evidence="1">
    <location>
        <begin position="1"/>
        <end position="32"/>
    </location>
</feature>
<evidence type="ECO:0000256" key="1">
    <source>
        <dbReference type="SAM" id="MobiDB-lite"/>
    </source>
</evidence>
<reference evidence="2" key="1">
    <citation type="submission" date="2022-11" db="EMBL/GenBank/DDBJ databases">
        <title>Complete genome sequence of Methanogenium organophilum DSM 3596.</title>
        <authorList>
            <person name="Chen S.-C."/>
            <person name="Lai S.-J."/>
            <person name="You Y.-T."/>
        </authorList>
    </citation>
    <scope>NUCLEOTIDE SEQUENCE</scope>
    <source>
        <strain evidence="2">DSM 3596</strain>
    </source>
</reference>
<accession>A0A9X9T844</accession>